<dbReference type="PROSITE" id="PS50082">
    <property type="entry name" value="WD_REPEATS_2"/>
    <property type="match status" value="4"/>
</dbReference>
<dbReference type="OrthoDB" id="2421129at2759"/>
<dbReference type="SMART" id="SM00320">
    <property type="entry name" value="WD40"/>
    <property type="match status" value="7"/>
</dbReference>
<keyword evidence="6" id="KW-1185">Reference proteome</keyword>
<gene>
    <name evidence="5" type="ORF">TI39_contig4248g00014</name>
</gene>
<feature type="repeat" description="WD" evidence="3">
    <location>
        <begin position="83"/>
        <end position="114"/>
    </location>
</feature>
<dbReference type="Pfam" id="PF11816">
    <property type="entry name" value="DUF3337"/>
    <property type="match status" value="1"/>
</dbReference>
<dbReference type="PROSITE" id="PS50294">
    <property type="entry name" value="WD_REPEATS_REGION"/>
    <property type="match status" value="3"/>
</dbReference>
<organism evidence="5 6">
    <name type="scientific">Zymoseptoria brevis</name>
    <dbReference type="NCBI Taxonomy" id="1047168"/>
    <lineage>
        <taxon>Eukaryota</taxon>
        <taxon>Fungi</taxon>
        <taxon>Dikarya</taxon>
        <taxon>Ascomycota</taxon>
        <taxon>Pezizomycotina</taxon>
        <taxon>Dothideomycetes</taxon>
        <taxon>Dothideomycetidae</taxon>
        <taxon>Mycosphaerellales</taxon>
        <taxon>Mycosphaerellaceae</taxon>
        <taxon>Zymoseptoria</taxon>
    </lineage>
</organism>
<feature type="region of interest" description="Disordered" evidence="4">
    <location>
        <begin position="1081"/>
        <end position="1100"/>
    </location>
</feature>
<comment type="caution">
    <text evidence="5">The sequence shown here is derived from an EMBL/GenBank/DDBJ whole genome shotgun (WGS) entry which is preliminary data.</text>
</comment>
<dbReference type="InterPro" id="IPR015943">
    <property type="entry name" value="WD40/YVTN_repeat-like_dom_sf"/>
</dbReference>
<feature type="compositionally biased region" description="Basic and acidic residues" evidence="4">
    <location>
        <begin position="777"/>
        <end position="789"/>
    </location>
</feature>
<dbReference type="EMBL" id="LAFY01004207">
    <property type="protein sequence ID" value="KJX93827.1"/>
    <property type="molecule type" value="Genomic_DNA"/>
</dbReference>
<feature type="compositionally biased region" description="Low complexity" evidence="4">
    <location>
        <begin position="705"/>
        <end position="736"/>
    </location>
</feature>
<feature type="compositionally biased region" description="Polar residues" evidence="4">
    <location>
        <begin position="589"/>
        <end position="606"/>
    </location>
</feature>
<dbReference type="PROSITE" id="PS00678">
    <property type="entry name" value="WD_REPEATS_1"/>
    <property type="match status" value="2"/>
</dbReference>
<keyword evidence="2" id="KW-0677">Repeat</keyword>
<dbReference type="PANTHER" id="PTHR19862:SF14">
    <property type="entry name" value="WD REPEAT-CONTAINING PROTEIN 48"/>
    <property type="match status" value="1"/>
</dbReference>
<feature type="compositionally biased region" description="Polar residues" evidence="4">
    <location>
        <begin position="661"/>
        <end position="672"/>
    </location>
</feature>
<feature type="repeat" description="WD" evidence="3">
    <location>
        <begin position="21"/>
        <end position="54"/>
    </location>
</feature>
<dbReference type="STRING" id="1047168.A0A0F4G9Y5"/>
<dbReference type="AlphaFoldDB" id="A0A0F4G9Y5"/>
<dbReference type="InterPro" id="IPR019775">
    <property type="entry name" value="WD40_repeat_CS"/>
</dbReference>
<proteinExistence type="predicted"/>
<evidence type="ECO:0000313" key="6">
    <source>
        <dbReference type="Proteomes" id="UP000033647"/>
    </source>
</evidence>
<dbReference type="InterPro" id="IPR001680">
    <property type="entry name" value="WD40_rpt"/>
</dbReference>
<dbReference type="InterPro" id="IPR036322">
    <property type="entry name" value="WD40_repeat_dom_sf"/>
</dbReference>
<dbReference type="CDD" id="cd00200">
    <property type="entry name" value="WD40"/>
    <property type="match status" value="1"/>
</dbReference>
<name>A0A0F4G9Y5_9PEZI</name>
<evidence type="ECO:0000256" key="1">
    <source>
        <dbReference type="ARBA" id="ARBA00022574"/>
    </source>
</evidence>
<dbReference type="PANTHER" id="PTHR19862">
    <property type="entry name" value="WD REPEAT-CONTAINING PROTEIN 48"/>
    <property type="match status" value="1"/>
</dbReference>
<keyword evidence="1 3" id="KW-0853">WD repeat</keyword>
<feature type="compositionally biased region" description="Basic and acidic residues" evidence="4">
    <location>
        <begin position="681"/>
        <end position="691"/>
    </location>
</feature>
<feature type="compositionally biased region" description="Low complexity" evidence="4">
    <location>
        <begin position="790"/>
        <end position="801"/>
    </location>
</feature>
<feature type="region of interest" description="Disordered" evidence="4">
    <location>
        <begin position="661"/>
        <end position="745"/>
    </location>
</feature>
<evidence type="ECO:0000313" key="5">
    <source>
        <dbReference type="EMBL" id="KJX93827.1"/>
    </source>
</evidence>
<dbReference type="InterPro" id="IPR051246">
    <property type="entry name" value="WDR48"/>
</dbReference>
<sequence>MAKKAKQRISYVLPLAGSSTTHGHRLGVNGLAVDPKSSLLYSGGRDGVICAWDLHLDLQTNTTSEYDAKPAADVAATTFRQQAQAHTHWINDIALAQNNQALVSASSDVTVKVWRPAGEDKLPPETIGLHSDYVKTLAVPSATCDWVASGGLDRKICVWDLNGAGQKLSIDVGEDEAGSMQSKEKGSVYALAATTSLLASGGPEKTVRVWDSRTGQRTTKLVGHTDNLRDILISEDGTTIMTASSDRTVKVWSTIAGRCMFTLTMHDASVWSLFSSDPDLSVVYSSDKNGLVAKTDTRNTIELDEGLSVAVCQEHEGVHKVVAAGDRIWTATSRPSINRWRDVCTDNAEIDVPENYNTHRRSSAKRYSMAQTEKSSTSALAQTTSLTGNNTGKRRIPLKHMLRLSNTAFFPAPMIADSESPSAKRATLDAPILDAMVLQPVRAQPEYSVEGQNGLIKHALLNDRKRVLTMDTAGEVVMWDLLKCVPIRSYGKRHIEDVKDEVTTTATVANWCTVDTRTGSVAVILEENTCFDAEMYADELDLDEDAEFKEDQRVNLGKWVLRYLFDGLIQEEIRRDEVLRNHLINAPTKQTLQREGAPSSIQMPSGGTNGWHAGSSAAQSTTTLKPGVNGSAVPVTPGWNIGLATPGSVNSPTHTKIIPTTLASTTEESAPNDTLRTSTSSRDRTSADRAPDYFSTSRIASAELTTPAATSQPASTPGTEDPSTPTADTYNTPTTPGGKEAGLFGKKFRMGNMGMSSFASGMKKITRIQTNDSAAKPTEELKSPTDTDSHSQTSQTTDPTPNNLRPVDESLNGTLQKIRYAYLDSLEQQASAATAFANGLPVPAPGPVALQSLITPAPVSELPRLFPPKETTILIQEDRPEAGGVADLFEGTVGRLHAMVDDVEKVAPGWLGEVLLRGLVGGKEVVKISFVLEAMEVETKGRSEADGLVDGTGAAVAWMKLPGVVAPGEGGNRLNANRMLRARKIAGYVAERIEGSGTISTTARAGSVGTMEGEAKQDGEEVDGETEEKLRPEEYLELWCQGQLLPPTMTLATIRSHIWRGGGDIVLGYKSNGRKRLSHVPVVKGNGSASSQVGGSESGA</sequence>
<dbReference type="Pfam" id="PF00400">
    <property type="entry name" value="WD40"/>
    <property type="match status" value="4"/>
</dbReference>
<dbReference type="GO" id="GO:0043130">
    <property type="term" value="F:ubiquitin binding"/>
    <property type="evidence" value="ECO:0007669"/>
    <property type="project" value="TreeGrafter"/>
</dbReference>
<feature type="region of interest" description="Disordered" evidence="4">
    <location>
        <begin position="1000"/>
        <end position="1029"/>
    </location>
</feature>
<evidence type="ECO:0000256" key="2">
    <source>
        <dbReference type="ARBA" id="ARBA00022737"/>
    </source>
</evidence>
<dbReference type="FunFam" id="2.130.10.10:FF:001614">
    <property type="entry name" value="WD repeat protein"/>
    <property type="match status" value="1"/>
</dbReference>
<dbReference type="GO" id="GO:0000724">
    <property type="term" value="P:double-strand break repair via homologous recombination"/>
    <property type="evidence" value="ECO:0007669"/>
    <property type="project" value="TreeGrafter"/>
</dbReference>
<accession>A0A0F4G9Y5</accession>
<evidence type="ECO:0000256" key="3">
    <source>
        <dbReference type="PROSITE-ProRule" id="PRU00221"/>
    </source>
</evidence>
<reference evidence="5 6" key="1">
    <citation type="submission" date="2015-03" db="EMBL/GenBank/DDBJ databases">
        <title>RNA-seq based gene annotation and comparative genomics of four Zymoseptoria species reveal species-specific pathogenicity related genes and transposable element activity.</title>
        <authorList>
            <person name="Grandaubert J."/>
            <person name="Bhattacharyya A."/>
            <person name="Stukenbrock E.H."/>
        </authorList>
    </citation>
    <scope>NUCLEOTIDE SEQUENCE [LARGE SCALE GENOMIC DNA]</scope>
    <source>
        <strain evidence="5 6">Zb18110</strain>
    </source>
</reference>
<evidence type="ECO:0000256" key="4">
    <source>
        <dbReference type="SAM" id="MobiDB-lite"/>
    </source>
</evidence>
<dbReference type="InterPro" id="IPR021772">
    <property type="entry name" value="WDR48/Bun107"/>
</dbReference>
<protein>
    <submittedName>
        <fullName evidence="5">WD repeat-containing protein</fullName>
    </submittedName>
</protein>
<feature type="region of interest" description="Disordered" evidence="4">
    <location>
        <begin position="589"/>
        <end position="631"/>
    </location>
</feature>
<feature type="repeat" description="WD" evidence="3">
    <location>
        <begin position="221"/>
        <end position="262"/>
    </location>
</feature>
<dbReference type="Gene3D" id="2.130.10.10">
    <property type="entry name" value="YVTN repeat-like/Quinoprotein amine dehydrogenase"/>
    <property type="match status" value="2"/>
</dbReference>
<feature type="compositionally biased region" description="Polar residues" evidence="4">
    <location>
        <begin position="1087"/>
        <end position="1100"/>
    </location>
</feature>
<dbReference type="SUPFAM" id="SSF50978">
    <property type="entry name" value="WD40 repeat-like"/>
    <property type="match status" value="1"/>
</dbReference>
<feature type="repeat" description="WD" evidence="3">
    <location>
        <begin position="181"/>
        <end position="220"/>
    </location>
</feature>
<feature type="region of interest" description="Disordered" evidence="4">
    <location>
        <begin position="361"/>
        <end position="393"/>
    </location>
</feature>
<feature type="region of interest" description="Disordered" evidence="4">
    <location>
        <begin position="770"/>
        <end position="809"/>
    </location>
</feature>
<feature type="compositionally biased region" description="Low complexity" evidence="4">
    <location>
        <begin position="375"/>
        <end position="387"/>
    </location>
</feature>
<dbReference type="Proteomes" id="UP000033647">
    <property type="component" value="Unassembled WGS sequence"/>
</dbReference>